<dbReference type="Proteomes" id="UP001056539">
    <property type="component" value="Chromosome"/>
</dbReference>
<keyword evidence="7" id="KW-1185">Reference proteome</keyword>
<dbReference type="Gene3D" id="3.30.1330.60">
    <property type="entry name" value="OmpA-like domain"/>
    <property type="match status" value="1"/>
</dbReference>
<dbReference type="PROSITE" id="PS51123">
    <property type="entry name" value="OMPA_2"/>
    <property type="match status" value="1"/>
</dbReference>
<dbReference type="GO" id="GO:0009279">
    <property type="term" value="C:cell outer membrane"/>
    <property type="evidence" value="ECO:0007669"/>
    <property type="project" value="UniProtKB-SubCell"/>
</dbReference>
<evidence type="ECO:0000313" key="6">
    <source>
        <dbReference type="EMBL" id="URA09490.1"/>
    </source>
</evidence>
<evidence type="ECO:0000256" key="2">
    <source>
        <dbReference type="ARBA" id="ARBA00023136"/>
    </source>
</evidence>
<sequence>MKVMKKMWIVLGLFPALAGAIVDGSQWIYLGVTPAGSGNGYAGVTSDERSSYLFLNPAAPAYVQRLNLSLQVGISPWQSLVNGSFSMPIPTGVLSVGGKLLNGPESLGGVNGFFVGFSKAIDRYLSFGFDGYMMVHGAGSNQMDIAVGGDIGAIVRLRKSFAPFDKGIGFKDNVVGITLKGLGKPAQVLADTPVPAIGIRGGISGTWMDYGWLKAQTGTELNLDVWPFQVYGIGYTTFSIVDHLYLRGGLVLGNNGLGWFGNGVNFYTLGASFAYKINEVPFEVFYSYNPVTLNNTSSAMHMAGVQVAFGYIDEKPPVVDFKVASSDLVDGVYYFSPNYDGNKDVVELAVNIKDESLVQKWEVKIYNENNEVVRSFRSEEERDIGLDFVRFWKKLWAKKAAVPVPEKIVWDGTSDKGTLVPEGKYFVVMTARDEINNQGTSSTNALVLDVTAPSGSIALYDRIFSPDGDGNKDVLKLDQQVSSSDRWRAELRNASGDVVLSWTWQTNIPSSLTWDGTDAKGQLLSDGVYDYLLYGEDLAGNKTILSAKGIVLTTQKQSLFVNLDKQSFSALKGQTVSFQPMVSERQGIEKWSAEIGNDLGEVVYRWEGKADLPTNFTWDGKDEQKKVVKDGPYTFKMKVVYESGHMPEAESRVILDNTPPAFTFEFDPPLFSPDNDGENDTLYIHLLTEDPQNVKQWEMVILDPDKKPFKIFKGEGNPAPTIRWDGRSDNGELVESAQDYTVRLTVEDTVGNTLTTNAGVIPVDILVEQTELGLRIRINSIEFEFGKANLRSAKMPILDRLAQILKKYSAYEIEVHGHTDNIGSEQRNLELSLQRAQAVKDYLVKKGIPARRMTTKGFGFQYPVADNATEEGRRKNRRVEFILIKK</sequence>
<dbReference type="InterPro" id="IPR050330">
    <property type="entry name" value="Bact_OuterMem_StrucFunc"/>
</dbReference>
<dbReference type="AlphaFoldDB" id="A0AAX3BB55"/>
<keyword evidence="3" id="KW-0998">Cell outer membrane</keyword>
<dbReference type="InterPro" id="IPR006665">
    <property type="entry name" value="OmpA-like"/>
</dbReference>
<dbReference type="Pfam" id="PF13860">
    <property type="entry name" value="FlgD_ig"/>
    <property type="match status" value="1"/>
</dbReference>
<dbReference type="Gene3D" id="2.60.40.4070">
    <property type="match status" value="3"/>
</dbReference>
<evidence type="ECO:0000256" key="1">
    <source>
        <dbReference type="ARBA" id="ARBA00004442"/>
    </source>
</evidence>
<evidence type="ECO:0000313" key="7">
    <source>
        <dbReference type="Proteomes" id="UP001056539"/>
    </source>
</evidence>
<dbReference type="SUPFAM" id="SSF103088">
    <property type="entry name" value="OmpA-like"/>
    <property type="match status" value="1"/>
</dbReference>
<dbReference type="InterPro" id="IPR006664">
    <property type="entry name" value="OMP_bac"/>
</dbReference>
<evidence type="ECO:0000256" key="3">
    <source>
        <dbReference type="ARBA" id="ARBA00023237"/>
    </source>
</evidence>
<dbReference type="RefSeq" id="WP_271434619.1">
    <property type="nucleotide sequence ID" value="NZ_CP073355.1"/>
</dbReference>
<dbReference type="CDD" id="cd07185">
    <property type="entry name" value="OmpA_C-like"/>
    <property type="match status" value="1"/>
</dbReference>
<protein>
    <submittedName>
        <fullName evidence="6">OmpA family protein</fullName>
    </submittedName>
</protein>
<accession>A0AAX3BB55</accession>
<dbReference type="EMBL" id="CP073355">
    <property type="protein sequence ID" value="URA09490.1"/>
    <property type="molecule type" value="Genomic_DNA"/>
</dbReference>
<dbReference type="KEGG" id="taqu:KDW03_08310"/>
<feature type="domain" description="OmpA-like" evidence="5">
    <location>
        <begin position="770"/>
        <end position="886"/>
    </location>
</feature>
<comment type="subcellular location">
    <subcellularLocation>
        <location evidence="1">Cell outer membrane</location>
    </subcellularLocation>
</comment>
<organism evidence="6 7">
    <name type="scientific">Thermospira aquatica</name>
    <dbReference type="NCBI Taxonomy" id="2828656"/>
    <lineage>
        <taxon>Bacteria</taxon>
        <taxon>Pseudomonadati</taxon>
        <taxon>Spirochaetota</taxon>
        <taxon>Spirochaetia</taxon>
        <taxon>Brevinematales</taxon>
        <taxon>Thermospiraceae</taxon>
        <taxon>Thermospira</taxon>
    </lineage>
</organism>
<reference evidence="6" key="1">
    <citation type="submission" date="2021-04" db="EMBL/GenBank/DDBJ databases">
        <authorList>
            <person name="Postec A."/>
        </authorList>
    </citation>
    <scope>NUCLEOTIDE SEQUENCE</scope>
    <source>
        <strain evidence="6">F1F22</strain>
    </source>
</reference>
<dbReference type="PANTHER" id="PTHR30329:SF21">
    <property type="entry name" value="LIPOPROTEIN YIAD-RELATED"/>
    <property type="match status" value="1"/>
</dbReference>
<dbReference type="Pfam" id="PF00691">
    <property type="entry name" value="OmpA"/>
    <property type="match status" value="1"/>
</dbReference>
<dbReference type="InterPro" id="IPR025965">
    <property type="entry name" value="FlgD/Vpr_Ig-like"/>
</dbReference>
<reference evidence="6" key="2">
    <citation type="submission" date="2022-06" db="EMBL/GenBank/DDBJ databases">
        <title>Thermospira aquatica gen. nov., sp. nov.</title>
        <authorList>
            <person name="Ben Ali Gam Z."/>
            <person name="Labat M."/>
        </authorList>
    </citation>
    <scope>NUCLEOTIDE SEQUENCE</scope>
    <source>
        <strain evidence="6">F1F22</strain>
    </source>
</reference>
<keyword evidence="2 4" id="KW-0472">Membrane</keyword>
<name>A0AAX3BB55_9SPIR</name>
<evidence type="ECO:0000256" key="4">
    <source>
        <dbReference type="PROSITE-ProRule" id="PRU00473"/>
    </source>
</evidence>
<dbReference type="InterPro" id="IPR036737">
    <property type="entry name" value="OmpA-like_sf"/>
</dbReference>
<dbReference type="PANTHER" id="PTHR30329">
    <property type="entry name" value="STATOR ELEMENT OF FLAGELLAR MOTOR COMPLEX"/>
    <property type="match status" value="1"/>
</dbReference>
<evidence type="ECO:0000259" key="5">
    <source>
        <dbReference type="PROSITE" id="PS51123"/>
    </source>
</evidence>
<dbReference type="PRINTS" id="PR01021">
    <property type="entry name" value="OMPADOMAIN"/>
</dbReference>
<proteinExistence type="predicted"/>
<gene>
    <name evidence="6" type="ORF">KDW03_08310</name>
</gene>